<protein>
    <submittedName>
        <fullName evidence="4">Alpha/beta hydrolase</fullName>
    </submittedName>
</protein>
<accession>A0A2G3PPK3</accession>
<gene>
    <name evidence="4" type="ORF">CSW57_07365</name>
</gene>
<dbReference type="Pfam" id="PF20434">
    <property type="entry name" value="BD-FAE"/>
    <property type="match status" value="1"/>
</dbReference>
<evidence type="ECO:0000313" key="5">
    <source>
        <dbReference type="Proteomes" id="UP000225108"/>
    </source>
</evidence>
<evidence type="ECO:0000256" key="2">
    <source>
        <dbReference type="SAM" id="SignalP"/>
    </source>
</evidence>
<comment type="caution">
    <text evidence="4">The sequence shown here is derived from an EMBL/GenBank/DDBJ whole genome shotgun (WGS) entry which is preliminary data.</text>
</comment>
<keyword evidence="2" id="KW-0732">Signal</keyword>
<dbReference type="AlphaFoldDB" id="A0A2G3PPK3"/>
<dbReference type="InterPro" id="IPR029058">
    <property type="entry name" value="AB_hydrolase_fold"/>
</dbReference>
<evidence type="ECO:0000313" key="4">
    <source>
        <dbReference type="EMBL" id="PHV67788.1"/>
    </source>
</evidence>
<reference evidence="4 5" key="1">
    <citation type="submission" date="2017-10" db="EMBL/GenBank/DDBJ databases">
        <title>The draft genome sequence of Williamsia sp. BULT 1.1 isolated from the semi-arid grassland soils from South Africa.</title>
        <authorList>
            <person name="Kabwe M.H."/>
            <person name="Govender N."/>
            <person name="Mutseka Lunga P."/>
            <person name="Vikram S."/>
            <person name="Makhalanyane T.P."/>
        </authorList>
    </citation>
    <scope>NUCLEOTIDE SEQUENCE [LARGE SCALE GENOMIC DNA]</scope>
    <source>
        <strain evidence="4 5">BULT 1.1</strain>
    </source>
</reference>
<keyword evidence="1 4" id="KW-0378">Hydrolase</keyword>
<evidence type="ECO:0000259" key="3">
    <source>
        <dbReference type="Pfam" id="PF20434"/>
    </source>
</evidence>
<feature type="chain" id="PRO_5038775797" evidence="2">
    <location>
        <begin position="23"/>
        <end position="324"/>
    </location>
</feature>
<dbReference type="PANTHER" id="PTHR48081">
    <property type="entry name" value="AB HYDROLASE SUPERFAMILY PROTEIN C4A8.06C"/>
    <property type="match status" value="1"/>
</dbReference>
<proteinExistence type="predicted"/>
<dbReference type="InterPro" id="IPR050300">
    <property type="entry name" value="GDXG_lipolytic_enzyme"/>
</dbReference>
<sequence length="324" mass="34090">MEGFLMRRHRILALLGSLAATAGLIAGCSDDGGDAGPVGTQSSVASAGPSVSDEVTVTRIDYPTLDGTDPEQNWGDLYLPAGPQAVDSTRLVVLIHGGAWQSQLGADLFDPFARDLAARGMAVYNIEYRRLGSGGGWPTTFEDVSQALDNVIAIDKRFPQLETTDALVVGHSAGAQLAVWGGTRHKLDPTEVGANPKFRPTRVVSLAGPLDMVQAVRNGDDRIVAALGGTPGQVPERYASVDPIQNLDPGTPVIAVHGTRDTVVLPSLSQRYVSALKNENGSGRVVLIDGEDHGSIVSSNSAAYRQILDIITEGSTKTVDQLSE</sequence>
<dbReference type="GO" id="GO:0016787">
    <property type="term" value="F:hydrolase activity"/>
    <property type="evidence" value="ECO:0007669"/>
    <property type="project" value="UniProtKB-KW"/>
</dbReference>
<name>A0A2G3PPK3_WILMA</name>
<dbReference type="EMBL" id="PEBD01000005">
    <property type="protein sequence ID" value="PHV67788.1"/>
    <property type="molecule type" value="Genomic_DNA"/>
</dbReference>
<evidence type="ECO:0000256" key="1">
    <source>
        <dbReference type="ARBA" id="ARBA00022801"/>
    </source>
</evidence>
<feature type="domain" description="BD-FAE-like" evidence="3">
    <location>
        <begin position="76"/>
        <end position="274"/>
    </location>
</feature>
<dbReference type="SUPFAM" id="SSF53474">
    <property type="entry name" value="alpha/beta-Hydrolases"/>
    <property type="match status" value="1"/>
</dbReference>
<organism evidence="4 5">
    <name type="scientific">Williamsia marianensis</name>
    <dbReference type="NCBI Taxonomy" id="85044"/>
    <lineage>
        <taxon>Bacteria</taxon>
        <taxon>Bacillati</taxon>
        <taxon>Actinomycetota</taxon>
        <taxon>Actinomycetes</taxon>
        <taxon>Mycobacteriales</taxon>
        <taxon>Nocardiaceae</taxon>
        <taxon>Williamsia</taxon>
    </lineage>
</organism>
<dbReference type="InterPro" id="IPR049492">
    <property type="entry name" value="BD-FAE-like_dom"/>
</dbReference>
<feature type="signal peptide" evidence="2">
    <location>
        <begin position="1"/>
        <end position="22"/>
    </location>
</feature>
<dbReference type="Proteomes" id="UP000225108">
    <property type="component" value="Unassembled WGS sequence"/>
</dbReference>
<dbReference type="PROSITE" id="PS51257">
    <property type="entry name" value="PROKAR_LIPOPROTEIN"/>
    <property type="match status" value="1"/>
</dbReference>
<dbReference type="Gene3D" id="3.40.50.1820">
    <property type="entry name" value="alpha/beta hydrolase"/>
    <property type="match status" value="1"/>
</dbReference>